<evidence type="ECO:0000259" key="2">
    <source>
        <dbReference type="Pfam" id="PF13731"/>
    </source>
</evidence>
<evidence type="ECO:0000313" key="4">
    <source>
        <dbReference type="Proteomes" id="UP000295558"/>
    </source>
</evidence>
<comment type="caution">
    <text evidence="3">The sequence shown here is derived from an EMBL/GenBank/DDBJ whole genome shotgun (WGS) entry which is preliminary data.</text>
</comment>
<dbReference type="Proteomes" id="UP000295558">
    <property type="component" value="Unassembled WGS sequence"/>
</dbReference>
<organism evidence="3 4">
    <name type="scientific">Listeria rocourtiae</name>
    <dbReference type="NCBI Taxonomy" id="647910"/>
    <lineage>
        <taxon>Bacteria</taxon>
        <taxon>Bacillati</taxon>
        <taxon>Bacillota</taxon>
        <taxon>Bacilli</taxon>
        <taxon>Bacillales</taxon>
        <taxon>Listeriaceae</taxon>
        <taxon>Listeria</taxon>
    </lineage>
</organism>
<feature type="chain" id="PRO_5020664604" evidence="1">
    <location>
        <begin position="28"/>
        <end position="222"/>
    </location>
</feature>
<evidence type="ECO:0000313" key="3">
    <source>
        <dbReference type="EMBL" id="TDR55417.1"/>
    </source>
</evidence>
<dbReference type="AlphaFoldDB" id="A0A4R6ZRV3"/>
<name>A0A4R6ZRV3_9LIST</name>
<dbReference type="EMBL" id="SNZK01000001">
    <property type="protein sequence ID" value="TDR55417.1"/>
    <property type="molecule type" value="Genomic_DNA"/>
</dbReference>
<protein>
    <submittedName>
        <fullName evidence="3">Putative surface cell wall-binding protein</fullName>
    </submittedName>
</protein>
<dbReference type="InterPro" id="IPR027994">
    <property type="entry name" value="WxL_dom"/>
</dbReference>
<keyword evidence="4" id="KW-1185">Reference proteome</keyword>
<reference evidence="3 4" key="1">
    <citation type="submission" date="2019-03" db="EMBL/GenBank/DDBJ databases">
        <title>Genomic Encyclopedia of Type Strains, Phase III (KMG-III): the genomes of soil and plant-associated and newly described type strains.</title>
        <authorList>
            <person name="Whitman W."/>
        </authorList>
    </citation>
    <scope>NUCLEOTIDE SEQUENCE [LARGE SCALE GENOMIC DNA]</scope>
    <source>
        <strain evidence="3 4">CECT 7972</strain>
    </source>
</reference>
<feature type="signal peptide" evidence="1">
    <location>
        <begin position="1"/>
        <end position="27"/>
    </location>
</feature>
<keyword evidence="1" id="KW-0732">Signal</keyword>
<dbReference type="RefSeq" id="WP_036069860.1">
    <property type="nucleotide sequence ID" value="NZ_JAARQJ010000004.1"/>
</dbReference>
<sequence>MMKQNKMMVGLAAFGVTISAYTASVGAAEFDGADNATSEATVNVLPGTGIVDPPIVNPIDPELPEIPEVPTNPIEGPLRINYVSDLKFDNHMLTGREAKIFSKADTIGDTEIPAFINVADLRGTGEGWTLKVSQTGELVEGAELQFKPIYNGADEKITTAGGSLHGDGDEIDIAKADEEGGMGSNSILLGGTEGVALVIPSDAKAGDYKASLNWNIVADPSN</sequence>
<accession>A0A4R6ZRV3</accession>
<dbReference type="OrthoDB" id="2356942at2"/>
<evidence type="ECO:0000256" key="1">
    <source>
        <dbReference type="SAM" id="SignalP"/>
    </source>
</evidence>
<dbReference type="STRING" id="1265846.PROCOU_04861"/>
<dbReference type="Pfam" id="PF13731">
    <property type="entry name" value="WxL"/>
    <property type="match status" value="1"/>
</dbReference>
<proteinExistence type="predicted"/>
<feature type="domain" description="WxL" evidence="2">
    <location>
        <begin position="34"/>
        <end position="220"/>
    </location>
</feature>
<gene>
    <name evidence="3" type="ORF">DFP96_101352</name>
</gene>